<evidence type="ECO:0000256" key="4">
    <source>
        <dbReference type="ARBA" id="ARBA00022475"/>
    </source>
</evidence>
<dbReference type="PROSITE" id="PS50850">
    <property type="entry name" value="MFS"/>
    <property type="match status" value="1"/>
</dbReference>
<evidence type="ECO:0000256" key="6">
    <source>
        <dbReference type="ARBA" id="ARBA00022989"/>
    </source>
</evidence>
<feature type="transmembrane region" description="Helical" evidence="8">
    <location>
        <begin position="320"/>
        <end position="341"/>
    </location>
</feature>
<keyword evidence="3" id="KW-0813">Transport</keyword>
<feature type="transmembrane region" description="Helical" evidence="8">
    <location>
        <begin position="152"/>
        <end position="176"/>
    </location>
</feature>
<comment type="subcellular location">
    <subcellularLocation>
        <location evidence="1">Cell membrane</location>
        <topology evidence="1">Multi-pass membrane protein</topology>
    </subcellularLocation>
</comment>
<evidence type="ECO:0000313" key="10">
    <source>
        <dbReference type="EMBL" id="PLM93021.1"/>
    </source>
</evidence>
<dbReference type="InterPro" id="IPR020846">
    <property type="entry name" value="MFS_dom"/>
</dbReference>
<dbReference type="InterPro" id="IPR036259">
    <property type="entry name" value="MFS_trans_sf"/>
</dbReference>
<dbReference type="NCBIfam" id="TIGR00711">
    <property type="entry name" value="efflux_EmrB"/>
    <property type="match status" value="1"/>
</dbReference>
<evidence type="ECO:0000259" key="9">
    <source>
        <dbReference type="PROSITE" id="PS50850"/>
    </source>
</evidence>
<evidence type="ECO:0000256" key="5">
    <source>
        <dbReference type="ARBA" id="ARBA00022692"/>
    </source>
</evidence>
<evidence type="ECO:0000256" key="1">
    <source>
        <dbReference type="ARBA" id="ARBA00004651"/>
    </source>
</evidence>
<keyword evidence="4" id="KW-1003">Cell membrane</keyword>
<dbReference type="SUPFAM" id="SSF103473">
    <property type="entry name" value="MFS general substrate transporter"/>
    <property type="match status" value="1"/>
</dbReference>
<sequence>MNINRDTQVKKTNHAGPINAIPPVLWMQAAIITLGAFATMLSSTMLSAALPTMANGLGVTDASIQWIATAYLMALAAGVPVSAWAVKRFGATQLWLYALILFGVFSAVCALSPNIEVLLTARIMQGLAGGLLVPAGQTILGLVVGRERLGRIIGTIGVAIVIAPLLGTSLGAVLLQVCGWRVLFFINVPLSLCAWLAGWKLLPRPTIKNDKPLSLDWMGLILILCSLPLLMEGIKGVSLNSGENSGNIVLLSVGALFIGLFIYRSFRIDSPLLHLSLFKHRGFTLSALLMAIGGAVNFGGQFLLPLYFRDVCHEALADVGLLLTPQLIGSAIGFPVAGYFSDRLGPRVVLIVGGLLSVLATWPLAMIDGGSSYLLVGSALAIRGFGLALATVPAIAAGLAMAGTRHVSDAAPILNILQRVGAMAGAALVTACYVRLAHTQGSLAAFQHAGWILISGAILLTLSALFMVNHQGSSTREETR</sequence>
<feature type="transmembrane region" description="Helical" evidence="8">
    <location>
        <begin position="214"/>
        <end position="234"/>
    </location>
</feature>
<comment type="caution">
    <text evidence="10">The sequence shown here is derived from an EMBL/GenBank/DDBJ whole genome shotgun (WGS) entry which is preliminary data.</text>
</comment>
<proteinExistence type="inferred from homology"/>
<feature type="transmembrane region" description="Helical" evidence="8">
    <location>
        <begin position="287"/>
        <end position="308"/>
    </location>
</feature>
<gene>
    <name evidence="10" type="ORF">CWN47_19635</name>
</gene>
<dbReference type="RefSeq" id="WP_131008449.1">
    <property type="nucleotide sequence ID" value="NZ_BIHA01000001.1"/>
</dbReference>
<dbReference type="PANTHER" id="PTHR42718:SF9">
    <property type="entry name" value="MAJOR FACILITATOR SUPERFAMILY MULTIDRUG TRANSPORTER MFSC"/>
    <property type="match status" value="1"/>
</dbReference>
<reference evidence="10 11" key="2">
    <citation type="submission" date="2018-01" db="EMBL/GenBank/DDBJ databases">
        <title>Genomic study of Klebsiella pneumoniae.</title>
        <authorList>
            <person name="Yang Y."/>
            <person name="Bicalho R."/>
        </authorList>
    </citation>
    <scope>NUCLEOTIDE SEQUENCE [LARGE SCALE GENOMIC DNA]</scope>
    <source>
        <strain evidence="10 11">A8</strain>
    </source>
</reference>
<dbReference type="Gene3D" id="1.20.1250.20">
    <property type="entry name" value="MFS general substrate transporter like domains"/>
    <property type="match status" value="2"/>
</dbReference>
<evidence type="ECO:0000256" key="7">
    <source>
        <dbReference type="ARBA" id="ARBA00023136"/>
    </source>
</evidence>
<feature type="transmembrane region" description="Helical" evidence="8">
    <location>
        <begin position="182"/>
        <end position="202"/>
    </location>
</feature>
<keyword evidence="6 8" id="KW-1133">Transmembrane helix</keyword>
<dbReference type="AlphaFoldDB" id="A0A2N4YYE1"/>
<evidence type="ECO:0000256" key="2">
    <source>
        <dbReference type="ARBA" id="ARBA00008537"/>
    </source>
</evidence>
<protein>
    <submittedName>
        <fullName evidence="10">MFS transporter</fullName>
    </submittedName>
</protein>
<dbReference type="InterPro" id="IPR004638">
    <property type="entry name" value="EmrB-like"/>
</dbReference>
<keyword evidence="7 8" id="KW-0472">Membrane</keyword>
<feature type="transmembrane region" description="Helical" evidence="8">
    <location>
        <begin position="127"/>
        <end position="145"/>
    </location>
</feature>
<feature type="transmembrane region" description="Helical" evidence="8">
    <location>
        <begin position="20"/>
        <end position="43"/>
    </location>
</feature>
<dbReference type="Pfam" id="PF07690">
    <property type="entry name" value="MFS_1"/>
    <property type="match status" value="1"/>
</dbReference>
<accession>A0A2N4YYE1</accession>
<feature type="transmembrane region" description="Helical" evidence="8">
    <location>
        <begin position="94"/>
        <end position="115"/>
    </location>
</feature>
<comment type="similarity">
    <text evidence="2">Belongs to the major facilitator superfamily. EmrB family.</text>
</comment>
<feature type="transmembrane region" description="Helical" evidence="8">
    <location>
        <begin position="416"/>
        <end position="436"/>
    </location>
</feature>
<evidence type="ECO:0000256" key="8">
    <source>
        <dbReference type="SAM" id="Phobius"/>
    </source>
</evidence>
<name>A0A2N4YYE1_KLEVA</name>
<feature type="transmembrane region" description="Helical" evidence="8">
    <location>
        <begin position="448"/>
        <end position="468"/>
    </location>
</feature>
<organism evidence="10 11">
    <name type="scientific">Klebsiella variicola</name>
    <dbReference type="NCBI Taxonomy" id="244366"/>
    <lineage>
        <taxon>Bacteria</taxon>
        <taxon>Pseudomonadati</taxon>
        <taxon>Pseudomonadota</taxon>
        <taxon>Gammaproteobacteria</taxon>
        <taxon>Enterobacterales</taxon>
        <taxon>Enterobacteriaceae</taxon>
        <taxon>Klebsiella/Raoultella group</taxon>
        <taxon>Klebsiella</taxon>
        <taxon>Klebsiella pneumoniae complex</taxon>
    </lineage>
</organism>
<keyword evidence="5 8" id="KW-0812">Transmembrane</keyword>
<feature type="transmembrane region" description="Helical" evidence="8">
    <location>
        <begin position="348"/>
        <end position="367"/>
    </location>
</feature>
<dbReference type="InterPro" id="IPR011701">
    <property type="entry name" value="MFS"/>
</dbReference>
<dbReference type="EMBL" id="PIDP01000756">
    <property type="protein sequence ID" value="PLM93021.1"/>
    <property type="molecule type" value="Genomic_DNA"/>
</dbReference>
<reference evidence="10 11" key="1">
    <citation type="submission" date="2017-11" db="EMBL/GenBank/DDBJ databases">
        <authorList>
            <person name="Han C.G."/>
        </authorList>
    </citation>
    <scope>NUCLEOTIDE SEQUENCE [LARGE SCALE GENOMIC DNA]</scope>
    <source>
        <strain evidence="10 11">A8</strain>
    </source>
</reference>
<evidence type="ECO:0000256" key="3">
    <source>
        <dbReference type="ARBA" id="ARBA00022448"/>
    </source>
</evidence>
<dbReference type="GO" id="GO:0005886">
    <property type="term" value="C:plasma membrane"/>
    <property type="evidence" value="ECO:0007669"/>
    <property type="project" value="UniProtKB-SubCell"/>
</dbReference>
<dbReference type="GO" id="GO:0022857">
    <property type="term" value="F:transmembrane transporter activity"/>
    <property type="evidence" value="ECO:0007669"/>
    <property type="project" value="InterPro"/>
</dbReference>
<evidence type="ECO:0000313" key="11">
    <source>
        <dbReference type="Proteomes" id="UP000234412"/>
    </source>
</evidence>
<feature type="transmembrane region" description="Helical" evidence="8">
    <location>
        <begin position="246"/>
        <end position="266"/>
    </location>
</feature>
<feature type="transmembrane region" description="Helical" evidence="8">
    <location>
        <begin position="373"/>
        <end position="404"/>
    </location>
</feature>
<dbReference type="PANTHER" id="PTHR42718">
    <property type="entry name" value="MAJOR FACILITATOR SUPERFAMILY MULTIDRUG TRANSPORTER MFSC"/>
    <property type="match status" value="1"/>
</dbReference>
<feature type="transmembrane region" description="Helical" evidence="8">
    <location>
        <begin position="63"/>
        <end position="82"/>
    </location>
</feature>
<feature type="domain" description="Major facilitator superfamily (MFS) profile" evidence="9">
    <location>
        <begin position="28"/>
        <end position="472"/>
    </location>
</feature>
<dbReference type="Proteomes" id="UP000234412">
    <property type="component" value="Unassembled WGS sequence"/>
</dbReference>